<evidence type="ECO:0000313" key="3">
    <source>
        <dbReference type="Proteomes" id="UP001152797"/>
    </source>
</evidence>
<dbReference type="Proteomes" id="UP001152797">
    <property type="component" value="Unassembled WGS sequence"/>
</dbReference>
<dbReference type="EMBL" id="CAMXCT030003057">
    <property type="protein sequence ID" value="CAL4789475.1"/>
    <property type="molecule type" value="Genomic_DNA"/>
</dbReference>
<gene>
    <name evidence="1" type="ORF">C1SCF055_LOCUS28134</name>
</gene>
<dbReference type="OrthoDB" id="438214at2759"/>
<proteinExistence type="predicted"/>
<reference evidence="2 3" key="2">
    <citation type="submission" date="2024-05" db="EMBL/GenBank/DDBJ databases">
        <authorList>
            <person name="Chen Y."/>
            <person name="Shah S."/>
            <person name="Dougan E. K."/>
            <person name="Thang M."/>
            <person name="Chan C."/>
        </authorList>
    </citation>
    <scope>NUCLEOTIDE SEQUENCE [LARGE SCALE GENOMIC DNA]</scope>
</reference>
<reference evidence="1" key="1">
    <citation type="submission" date="2022-10" db="EMBL/GenBank/DDBJ databases">
        <authorList>
            <person name="Chen Y."/>
            <person name="Dougan E. K."/>
            <person name="Chan C."/>
            <person name="Rhodes N."/>
            <person name="Thang M."/>
        </authorList>
    </citation>
    <scope>NUCLEOTIDE SEQUENCE</scope>
</reference>
<protein>
    <submittedName>
        <fullName evidence="2">Fibronectin type-II domain-containing protein</fullName>
    </submittedName>
</protein>
<comment type="caution">
    <text evidence="1">The sequence shown here is derived from an EMBL/GenBank/DDBJ whole genome shotgun (WGS) entry which is preliminary data.</text>
</comment>
<dbReference type="AlphaFoldDB" id="A0A9P1D1Y1"/>
<keyword evidence="3" id="KW-1185">Reference proteome</keyword>
<sequence>MAEDNKEMTAIAYQAARENFEALMEGLGQSDVEMMPFEFTDAERLEAAVNGSGTCVFLVLIGGTDVDLTKLENKLVVQEPRSEEENYEYTHSFVIIKTEEEGAQCFQQYPGGMDSDKECFSIDCDFFDGLQRLVAHGCVVPKTFQRLFCGSLEPNPYVLPAYDRMIMKGVGF</sequence>
<dbReference type="EMBL" id="CAMXCT010003057">
    <property type="protein sequence ID" value="CAI4002163.1"/>
    <property type="molecule type" value="Genomic_DNA"/>
</dbReference>
<name>A0A9P1D1Y1_9DINO</name>
<accession>A0A9P1D1Y1</accession>
<organism evidence="1">
    <name type="scientific">Cladocopium goreaui</name>
    <dbReference type="NCBI Taxonomy" id="2562237"/>
    <lineage>
        <taxon>Eukaryota</taxon>
        <taxon>Sar</taxon>
        <taxon>Alveolata</taxon>
        <taxon>Dinophyceae</taxon>
        <taxon>Suessiales</taxon>
        <taxon>Symbiodiniaceae</taxon>
        <taxon>Cladocopium</taxon>
    </lineage>
</organism>
<evidence type="ECO:0000313" key="1">
    <source>
        <dbReference type="EMBL" id="CAI4002163.1"/>
    </source>
</evidence>
<evidence type="ECO:0000313" key="2">
    <source>
        <dbReference type="EMBL" id="CAL4789475.1"/>
    </source>
</evidence>
<dbReference type="EMBL" id="CAMXCT020003057">
    <property type="protein sequence ID" value="CAL1155538.1"/>
    <property type="molecule type" value="Genomic_DNA"/>
</dbReference>